<evidence type="ECO:0000313" key="5">
    <source>
        <dbReference type="Proteomes" id="UP000464178"/>
    </source>
</evidence>
<dbReference type="KEGG" id="gms:SOIL9_37770"/>
<evidence type="ECO:0000313" key="4">
    <source>
        <dbReference type="EMBL" id="VTR93937.1"/>
    </source>
</evidence>
<dbReference type="SMART" id="SM00287">
    <property type="entry name" value="SH3b"/>
    <property type="match status" value="1"/>
</dbReference>
<feature type="signal peptide" evidence="2">
    <location>
        <begin position="1"/>
        <end position="20"/>
    </location>
</feature>
<keyword evidence="2" id="KW-0732">Signal</keyword>
<feature type="region of interest" description="Disordered" evidence="1">
    <location>
        <begin position="280"/>
        <end position="329"/>
    </location>
</feature>
<dbReference type="Pfam" id="PF08239">
    <property type="entry name" value="SH3_3"/>
    <property type="match status" value="1"/>
</dbReference>
<name>A0A6P2CZE6_9BACT</name>
<protein>
    <recommendedName>
        <fullName evidence="3">SH3b domain-containing protein</fullName>
    </recommendedName>
</protein>
<feature type="compositionally biased region" description="Low complexity" evidence="1">
    <location>
        <begin position="287"/>
        <end position="297"/>
    </location>
</feature>
<accession>A0A6P2CZE6</accession>
<evidence type="ECO:0000256" key="2">
    <source>
        <dbReference type="SAM" id="SignalP"/>
    </source>
</evidence>
<dbReference type="Gene3D" id="2.30.30.40">
    <property type="entry name" value="SH3 Domains"/>
    <property type="match status" value="1"/>
</dbReference>
<feature type="chain" id="PRO_5026855139" description="SH3b domain-containing protein" evidence="2">
    <location>
        <begin position="21"/>
        <end position="412"/>
    </location>
</feature>
<proteinExistence type="predicted"/>
<keyword evidence="5" id="KW-1185">Reference proteome</keyword>
<feature type="domain" description="SH3b" evidence="3">
    <location>
        <begin position="24"/>
        <end position="86"/>
    </location>
</feature>
<evidence type="ECO:0000256" key="1">
    <source>
        <dbReference type="SAM" id="MobiDB-lite"/>
    </source>
</evidence>
<organism evidence="4 5">
    <name type="scientific">Gemmata massiliana</name>
    <dbReference type="NCBI Taxonomy" id="1210884"/>
    <lineage>
        <taxon>Bacteria</taxon>
        <taxon>Pseudomonadati</taxon>
        <taxon>Planctomycetota</taxon>
        <taxon>Planctomycetia</taxon>
        <taxon>Gemmatales</taxon>
        <taxon>Gemmataceae</taxon>
        <taxon>Gemmata</taxon>
    </lineage>
</organism>
<dbReference type="InterPro" id="IPR003646">
    <property type="entry name" value="SH3-like_bac-type"/>
</dbReference>
<reference evidence="4 5" key="1">
    <citation type="submission" date="2019-05" db="EMBL/GenBank/DDBJ databases">
        <authorList>
            <consortium name="Science for Life Laboratories"/>
        </authorList>
    </citation>
    <scope>NUCLEOTIDE SEQUENCE [LARGE SCALE GENOMIC DNA]</scope>
    <source>
        <strain evidence="4">Soil9</strain>
    </source>
</reference>
<gene>
    <name evidence="4" type="ORF">SOIL9_37770</name>
</gene>
<dbReference type="RefSeq" id="WP_162668582.1">
    <property type="nucleotide sequence ID" value="NZ_LR593886.1"/>
</dbReference>
<evidence type="ECO:0000259" key="3">
    <source>
        <dbReference type="SMART" id="SM00287"/>
    </source>
</evidence>
<sequence>MLRAPFAGLLVVLSAAHATAQQGAYNSTITDPEVKLRAGPSDGFPDTGVLRQGTPVVVQKEEGGWLAINAPQGSISWVQAQFIQDPQQEQPPESRTAPRNVFVETDTDVTIATGKVGLAQPLEIRRVKLPPGTELVVIGQRVTFSGKGWYPILPPHGDVRYVPKTAVRLEKAVNAEYTVRVNEHATPIGPGVSGSPSATPAGGPLASIPSPAVTPTAGVTASKPAVNHPLWIKAEAAERDNRIKDAEDLYFQLAEEMNRTGGDNEIVNQCFSRVHMLRRKEREARGTPTSTSATPTSIMKPPTTREDRGVRPGTPEPLPPAVNTAGTTGAKDERETLRGVLKYSTLTPRGLNGRLYMIESPQGGEVKAFVAEGTGVDLSYYVGRSVEISGSVTTAYGLRRTCIVATNVELSR</sequence>
<dbReference type="EMBL" id="LR593886">
    <property type="protein sequence ID" value="VTR93937.1"/>
    <property type="molecule type" value="Genomic_DNA"/>
</dbReference>
<dbReference type="Proteomes" id="UP000464178">
    <property type="component" value="Chromosome"/>
</dbReference>
<dbReference type="AlphaFoldDB" id="A0A6P2CZE6"/>
<feature type="region of interest" description="Disordered" evidence="1">
    <location>
        <begin position="185"/>
        <end position="208"/>
    </location>
</feature>